<accession>A6FYT1</accession>
<dbReference type="Proteomes" id="UP000005801">
    <property type="component" value="Unassembled WGS sequence"/>
</dbReference>
<proteinExistence type="predicted"/>
<protein>
    <submittedName>
        <fullName evidence="2">Uncharacterized protein</fullName>
    </submittedName>
</protein>
<dbReference type="AlphaFoldDB" id="A6FYT1"/>
<keyword evidence="3" id="KW-1185">Reference proteome</keyword>
<name>A6FYT1_9BACT</name>
<feature type="region of interest" description="Disordered" evidence="1">
    <location>
        <begin position="288"/>
        <end position="313"/>
    </location>
</feature>
<evidence type="ECO:0000256" key="1">
    <source>
        <dbReference type="SAM" id="MobiDB-lite"/>
    </source>
</evidence>
<dbReference type="STRING" id="391625.PPSIR1_40755"/>
<dbReference type="OrthoDB" id="4846903at2"/>
<sequence length="543" mass="59975">MSEENPNQPLDRGEIQLFESAIPDLQAGKYTAKIEQVVESITDTKLITLADEFEFEVVGPRYRLSPRDVLGVFPAAGAKEASNLRIPHIALRRRTLPWERRVPKGVDDDPWMMLLLLEVPEQDYDPNADKPSLALEFGSQLVRNHNFPGGRGDVLKISGTALRRIAPKRSERRLLTHVRRVSLKDTEGEFAGDDDGYVSMVLGNRLPRVGLNYVAALVSIEFAGKENTASANGATNNDWGLETTYELPVLHYWKYKTADLGGDFQAWAQALHYNGGVHLLGQIPNEDQAAAGPETDGLGGVSLDHRERDGQPERGHYHGPALAVPMHRSDEIIVNADAARAIVGGKYDVSYAAAFELGRLLAMSDRGILQALIAFRRSQFTIERESLFLPQALPVKDFIEQMPHKLEELLAKINGDWVMQRILSKQDILINPVRDMISLEHGFHHDPSGLMHELAGLEGMGFDRFEALGLEGLHESMHIPGLPGHANHEGLGGLGGLDFEHQLEFENMVDIVGGNFLDANVHVIEGAMGSLVMANDMAMLDKP</sequence>
<reference evidence="2 3" key="1">
    <citation type="submission" date="2007-06" db="EMBL/GenBank/DDBJ databases">
        <authorList>
            <person name="Shimkets L."/>
            <person name="Ferriera S."/>
            <person name="Johnson J."/>
            <person name="Kravitz S."/>
            <person name="Beeson K."/>
            <person name="Sutton G."/>
            <person name="Rogers Y.-H."/>
            <person name="Friedman R."/>
            <person name="Frazier M."/>
            <person name="Venter J.C."/>
        </authorList>
    </citation>
    <scope>NUCLEOTIDE SEQUENCE [LARGE SCALE GENOMIC DNA]</scope>
    <source>
        <strain evidence="2 3">SIR-1</strain>
    </source>
</reference>
<gene>
    <name evidence="2" type="ORF">PPSIR1_40755</name>
</gene>
<feature type="compositionally biased region" description="Basic and acidic residues" evidence="1">
    <location>
        <begin position="303"/>
        <end position="313"/>
    </location>
</feature>
<evidence type="ECO:0000313" key="2">
    <source>
        <dbReference type="EMBL" id="EDM81353.1"/>
    </source>
</evidence>
<comment type="caution">
    <text evidence="2">The sequence shown here is derived from an EMBL/GenBank/DDBJ whole genome shotgun (WGS) entry which is preliminary data.</text>
</comment>
<dbReference type="eggNOG" id="ENOG502Z976">
    <property type="taxonomic scope" value="Bacteria"/>
</dbReference>
<evidence type="ECO:0000313" key="3">
    <source>
        <dbReference type="Proteomes" id="UP000005801"/>
    </source>
</evidence>
<dbReference type="EMBL" id="ABCS01000004">
    <property type="protein sequence ID" value="EDM81353.1"/>
    <property type="molecule type" value="Genomic_DNA"/>
</dbReference>
<dbReference type="RefSeq" id="WP_006969630.1">
    <property type="nucleotide sequence ID" value="NZ_ABCS01000004.1"/>
</dbReference>
<organism evidence="2 3">
    <name type="scientific">Plesiocystis pacifica SIR-1</name>
    <dbReference type="NCBI Taxonomy" id="391625"/>
    <lineage>
        <taxon>Bacteria</taxon>
        <taxon>Pseudomonadati</taxon>
        <taxon>Myxococcota</taxon>
        <taxon>Polyangia</taxon>
        <taxon>Nannocystales</taxon>
        <taxon>Nannocystaceae</taxon>
        <taxon>Plesiocystis</taxon>
    </lineage>
</organism>